<gene>
    <name evidence="6" type="primary">atsA_62</name>
    <name evidence="6" type="ORF">K227x_62950</name>
</gene>
<dbReference type="Proteomes" id="UP000318538">
    <property type="component" value="Chromosome"/>
</dbReference>
<dbReference type="InterPro" id="IPR050738">
    <property type="entry name" value="Sulfatase"/>
</dbReference>
<keyword evidence="2" id="KW-0479">Metal-binding</keyword>
<accession>A0A517NL50</accession>
<dbReference type="Pfam" id="PF00884">
    <property type="entry name" value="Sulfatase"/>
    <property type="match status" value="1"/>
</dbReference>
<comment type="similarity">
    <text evidence="1">Belongs to the sulfatase family.</text>
</comment>
<evidence type="ECO:0000313" key="7">
    <source>
        <dbReference type="Proteomes" id="UP000318538"/>
    </source>
</evidence>
<dbReference type="CDD" id="cd16145">
    <property type="entry name" value="ARS_like"/>
    <property type="match status" value="1"/>
</dbReference>
<evidence type="ECO:0000256" key="3">
    <source>
        <dbReference type="ARBA" id="ARBA00022801"/>
    </source>
</evidence>
<sequence>MISCRSKFLHDLATSAVGCGMALMFVLGAIGTARGADQASDRPNIVFILADDLGYGELGCYGQQKIRTPHIDSLARDGMTFLHHYTGAPVCAPARCTLMTGQHLGHAQIRGNRDSGNGRIYPGQWPITDDVVTVAEVLKQAGYTTGAFGKWGLGPSNTSGSPIKQGFDRFFGYNCQRNAHSYYPTFLDSNEKEVTINPYPIPGHDRKPDGEVVADDYRSKTYAPDRILSEAIRFLDQNKKRPFFLYLPFVEPHVSMQPPQRWIDEYPTQWDEEHGPYRGENGYLPHPRPRAAYAAMISDLDEHVGQILQRLEQHGLSDNTIVVFTSDNGPTHGSRNPEFHVGGAACTFFDSNRGLRGWKGSCYEGGIRIPCVVRWPGHVGAGTKNSEPTYFPDWFPTLTSIAGGKLPTSQTIDGVDLNPVLRGEALSGRDQPLIWDFSGYGGIAAVRDGRWKAVRRGVSGTQPSAWELYDLSVDETESNDLSAQHPDVVDRLEKQFVANRTTEPDFPNGQYDPSGS</sequence>
<evidence type="ECO:0000256" key="1">
    <source>
        <dbReference type="ARBA" id="ARBA00008779"/>
    </source>
</evidence>
<evidence type="ECO:0000313" key="6">
    <source>
        <dbReference type="EMBL" id="QDT07866.1"/>
    </source>
</evidence>
<dbReference type="PANTHER" id="PTHR42693">
    <property type="entry name" value="ARYLSULFATASE FAMILY MEMBER"/>
    <property type="match status" value="1"/>
</dbReference>
<evidence type="ECO:0000259" key="5">
    <source>
        <dbReference type="Pfam" id="PF00884"/>
    </source>
</evidence>
<dbReference type="EC" id="3.1.6.1" evidence="6"/>
<dbReference type="SUPFAM" id="SSF53649">
    <property type="entry name" value="Alkaline phosphatase-like"/>
    <property type="match status" value="1"/>
</dbReference>
<dbReference type="RefSeq" id="WP_145176425.1">
    <property type="nucleotide sequence ID" value="NZ_CP036525.1"/>
</dbReference>
<dbReference type="InterPro" id="IPR017850">
    <property type="entry name" value="Alkaline_phosphatase_core_sf"/>
</dbReference>
<keyword evidence="3 6" id="KW-0378">Hydrolase</keyword>
<dbReference type="PANTHER" id="PTHR42693:SF53">
    <property type="entry name" value="ENDO-4-O-SULFATASE"/>
    <property type="match status" value="1"/>
</dbReference>
<dbReference type="InterPro" id="IPR024607">
    <property type="entry name" value="Sulfatase_CS"/>
</dbReference>
<reference evidence="6 7" key="1">
    <citation type="submission" date="2019-02" db="EMBL/GenBank/DDBJ databases">
        <title>Deep-cultivation of Planctomycetes and their phenomic and genomic characterization uncovers novel biology.</title>
        <authorList>
            <person name="Wiegand S."/>
            <person name="Jogler M."/>
            <person name="Boedeker C."/>
            <person name="Pinto D."/>
            <person name="Vollmers J."/>
            <person name="Rivas-Marin E."/>
            <person name="Kohn T."/>
            <person name="Peeters S.H."/>
            <person name="Heuer A."/>
            <person name="Rast P."/>
            <person name="Oberbeckmann S."/>
            <person name="Bunk B."/>
            <person name="Jeske O."/>
            <person name="Meyerdierks A."/>
            <person name="Storesund J.E."/>
            <person name="Kallscheuer N."/>
            <person name="Luecker S."/>
            <person name="Lage O.M."/>
            <person name="Pohl T."/>
            <person name="Merkel B.J."/>
            <person name="Hornburger P."/>
            <person name="Mueller R.-W."/>
            <person name="Bruemmer F."/>
            <person name="Labrenz M."/>
            <person name="Spormann A.M."/>
            <person name="Op den Camp H."/>
            <person name="Overmann J."/>
            <person name="Amann R."/>
            <person name="Jetten M.S.M."/>
            <person name="Mascher T."/>
            <person name="Medema M.H."/>
            <person name="Devos D.P."/>
            <person name="Kaster A.-K."/>
            <person name="Ovreas L."/>
            <person name="Rohde M."/>
            <person name="Galperin M.Y."/>
            <person name="Jogler C."/>
        </authorList>
    </citation>
    <scope>NUCLEOTIDE SEQUENCE [LARGE SCALE GENOMIC DNA]</scope>
    <source>
        <strain evidence="6 7">K22_7</strain>
    </source>
</reference>
<dbReference type="Gene3D" id="3.40.720.10">
    <property type="entry name" value="Alkaline Phosphatase, subunit A"/>
    <property type="match status" value="1"/>
</dbReference>
<organism evidence="6 7">
    <name type="scientific">Rubripirellula lacrimiformis</name>
    <dbReference type="NCBI Taxonomy" id="1930273"/>
    <lineage>
        <taxon>Bacteria</taxon>
        <taxon>Pseudomonadati</taxon>
        <taxon>Planctomycetota</taxon>
        <taxon>Planctomycetia</taxon>
        <taxon>Pirellulales</taxon>
        <taxon>Pirellulaceae</taxon>
        <taxon>Rubripirellula</taxon>
    </lineage>
</organism>
<dbReference type="InterPro" id="IPR000917">
    <property type="entry name" value="Sulfatase_N"/>
</dbReference>
<dbReference type="GO" id="GO:0004065">
    <property type="term" value="F:arylsulfatase activity"/>
    <property type="evidence" value="ECO:0007669"/>
    <property type="project" value="UniProtKB-EC"/>
</dbReference>
<protein>
    <submittedName>
        <fullName evidence="6">Arylsulfatase</fullName>
        <ecNumber evidence="6">3.1.6.1</ecNumber>
    </submittedName>
</protein>
<dbReference type="Gene3D" id="3.30.1120.10">
    <property type="match status" value="1"/>
</dbReference>
<keyword evidence="4" id="KW-0106">Calcium</keyword>
<evidence type="ECO:0000256" key="2">
    <source>
        <dbReference type="ARBA" id="ARBA00022723"/>
    </source>
</evidence>
<evidence type="ECO:0000256" key="4">
    <source>
        <dbReference type="ARBA" id="ARBA00022837"/>
    </source>
</evidence>
<dbReference type="AlphaFoldDB" id="A0A517NL50"/>
<dbReference type="KEGG" id="rlc:K227x_62950"/>
<dbReference type="EMBL" id="CP036525">
    <property type="protein sequence ID" value="QDT07866.1"/>
    <property type="molecule type" value="Genomic_DNA"/>
</dbReference>
<feature type="domain" description="Sulfatase N-terminal" evidence="5">
    <location>
        <begin position="43"/>
        <end position="403"/>
    </location>
</feature>
<dbReference type="GO" id="GO:0046872">
    <property type="term" value="F:metal ion binding"/>
    <property type="evidence" value="ECO:0007669"/>
    <property type="project" value="UniProtKB-KW"/>
</dbReference>
<keyword evidence="7" id="KW-1185">Reference proteome</keyword>
<dbReference type="PROSITE" id="PS00523">
    <property type="entry name" value="SULFATASE_1"/>
    <property type="match status" value="1"/>
</dbReference>
<proteinExistence type="inferred from homology"/>
<dbReference type="OrthoDB" id="9783154at2"/>
<name>A0A517NL50_9BACT</name>